<comment type="caution">
    <text evidence="2">The sequence shown here is derived from an EMBL/GenBank/DDBJ whole genome shotgun (WGS) entry which is preliminary data.</text>
</comment>
<evidence type="ECO:0000313" key="3">
    <source>
        <dbReference type="Proteomes" id="UP001498398"/>
    </source>
</evidence>
<keyword evidence="3" id="KW-1185">Reference proteome</keyword>
<dbReference type="InterPro" id="IPR032675">
    <property type="entry name" value="LRR_dom_sf"/>
</dbReference>
<reference evidence="2 3" key="1">
    <citation type="submission" date="2024-01" db="EMBL/GenBank/DDBJ databases">
        <title>A draft genome for the cacao thread blight pathogen Marasmiellus scandens.</title>
        <authorList>
            <person name="Baruah I.K."/>
            <person name="Leung J."/>
            <person name="Bukari Y."/>
            <person name="Amoako-Attah I."/>
            <person name="Meinhardt L.W."/>
            <person name="Bailey B.A."/>
            <person name="Cohen S.P."/>
        </authorList>
    </citation>
    <scope>NUCLEOTIDE SEQUENCE [LARGE SCALE GENOMIC DNA]</scope>
    <source>
        <strain evidence="2 3">GH-19</strain>
    </source>
</reference>
<name>A0ABR1K0Z0_9AGAR</name>
<feature type="coiled-coil region" evidence="1">
    <location>
        <begin position="24"/>
        <end position="54"/>
    </location>
</feature>
<gene>
    <name evidence="2" type="ORF">VKT23_001635</name>
</gene>
<evidence type="ECO:0000256" key="1">
    <source>
        <dbReference type="SAM" id="Coils"/>
    </source>
</evidence>
<sequence>MNYLPSESETAQISAVVQDCQRDFDRYDSEIRYLSRALDELKKQKAKLQNFMDENRSIISTLRRIPVEVLTQIFEWTCIDGGLAISEKDVIAPALVISQICAGWRSVVLSSPKLWSSLIVEVTNERRGVKSLIQLYLSRSRNESLTLEILAKCRWLSEDDDDYNNWPERISNHARTIFRILLKESSRWFDISIEMHWSVMENIPGLGKATFGALRHLNVKWEPFSYHDLSSNELIDVLGTRSNLHTLSLDKFHSAFFNHNELGSVKNLVLRKNIMESDVVELFHRFPNVEDLQITCAEDDEYYTVDETSSLPQLTTRFLKQLKLDFGCMIGSHLVSVLDLPCLICLCLNGNVEQDDEYAEAWLENLKGMLCRSPDLENLELTGEPFERDTDILDVLSTTPNVTHLKIVTAPHLITDRLLTGLMVDPPEDSHVNILPRLTHLDINFEYLVRDYTLPNPELALMLALSRQLVIPEDYFPLEWFSFVNIPILALFEESMSAQ</sequence>
<evidence type="ECO:0000313" key="2">
    <source>
        <dbReference type="EMBL" id="KAK7470197.1"/>
    </source>
</evidence>
<dbReference type="Gene3D" id="3.80.10.10">
    <property type="entry name" value="Ribonuclease Inhibitor"/>
    <property type="match status" value="1"/>
</dbReference>
<protein>
    <recommendedName>
        <fullName evidence="4">F-box domain-containing protein</fullName>
    </recommendedName>
</protein>
<proteinExistence type="predicted"/>
<keyword evidence="1" id="KW-0175">Coiled coil</keyword>
<evidence type="ECO:0008006" key="4">
    <source>
        <dbReference type="Google" id="ProtNLM"/>
    </source>
</evidence>
<dbReference type="SUPFAM" id="SSF52047">
    <property type="entry name" value="RNI-like"/>
    <property type="match status" value="1"/>
</dbReference>
<accession>A0ABR1K0Z0</accession>
<dbReference type="Proteomes" id="UP001498398">
    <property type="component" value="Unassembled WGS sequence"/>
</dbReference>
<organism evidence="2 3">
    <name type="scientific">Marasmiellus scandens</name>
    <dbReference type="NCBI Taxonomy" id="2682957"/>
    <lineage>
        <taxon>Eukaryota</taxon>
        <taxon>Fungi</taxon>
        <taxon>Dikarya</taxon>
        <taxon>Basidiomycota</taxon>
        <taxon>Agaricomycotina</taxon>
        <taxon>Agaricomycetes</taxon>
        <taxon>Agaricomycetidae</taxon>
        <taxon>Agaricales</taxon>
        <taxon>Marasmiineae</taxon>
        <taxon>Omphalotaceae</taxon>
        <taxon>Marasmiellus</taxon>
    </lineage>
</organism>
<dbReference type="EMBL" id="JBANRG010000002">
    <property type="protein sequence ID" value="KAK7470197.1"/>
    <property type="molecule type" value="Genomic_DNA"/>
</dbReference>